<proteinExistence type="inferred from homology"/>
<keyword evidence="4" id="KW-1185">Reference proteome</keyword>
<dbReference type="InterPro" id="IPR050712">
    <property type="entry name" value="NAD(P)H-dep_reductase"/>
</dbReference>
<evidence type="ECO:0000256" key="1">
    <source>
        <dbReference type="ARBA" id="ARBA00009428"/>
    </source>
</evidence>
<reference evidence="4" key="1">
    <citation type="submission" date="2017-11" db="EMBL/GenBank/DDBJ databases">
        <authorList>
            <person name="Zhu W."/>
        </authorList>
    </citation>
    <scope>NUCLEOTIDE SEQUENCE [LARGE SCALE GENOMIC DNA]</scope>
    <source>
        <strain evidence="4">160</strain>
    </source>
</reference>
<dbReference type="Proteomes" id="UP000253908">
    <property type="component" value="Chromosome"/>
</dbReference>
<gene>
    <name evidence="3" type="ORF">CUC15_19565</name>
</gene>
<dbReference type="InterPro" id="IPR005025">
    <property type="entry name" value="FMN_Rdtase-like_dom"/>
</dbReference>
<dbReference type="SUPFAM" id="SSF52218">
    <property type="entry name" value="Flavoproteins"/>
    <property type="match status" value="1"/>
</dbReference>
<dbReference type="KEGG" id="ocn:CUC15_19565"/>
<name>A0A345PLV8_9BACI</name>
<accession>A0A345PLV8</accession>
<dbReference type="OrthoDB" id="9812295at2"/>
<dbReference type="PANTHER" id="PTHR30543:SF21">
    <property type="entry name" value="NAD(P)H-DEPENDENT FMN REDUCTASE LOT6"/>
    <property type="match status" value="1"/>
</dbReference>
<comment type="similarity">
    <text evidence="1">Belongs to the azoreductase type 2 family.</text>
</comment>
<dbReference type="Gene3D" id="3.40.50.360">
    <property type="match status" value="1"/>
</dbReference>
<dbReference type="RefSeq" id="WP_114918272.1">
    <property type="nucleotide sequence ID" value="NZ_CP024848.1"/>
</dbReference>
<dbReference type="GO" id="GO:0010181">
    <property type="term" value="F:FMN binding"/>
    <property type="evidence" value="ECO:0007669"/>
    <property type="project" value="TreeGrafter"/>
</dbReference>
<dbReference type="PANTHER" id="PTHR30543">
    <property type="entry name" value="CHROMATE REDUCTASE"/>
    <property type="match status" value="1"/>
</dbReference>
<dbReference type="AlphaFoldDB" id="A0A345PLV8"/>
<sequence>MKVAAIVGSIRKDSYNLQLAKHVQKRYAGQFEVEILDLASLPMYNQDIELDAPQEVLDFKAKVKEADAVLWVTPEYNSTIPGVLGNAIDWLSRVDQVMHGKPSIIMGSSMGILGSVKAQMHLRDILFAGGLNSPVFGGNEVYVGAVHEKFDTEGNLTDEATNAFLDDVIAKFQEWVKPYIKQYA</sequence>
<dbReference type="GO" id="GO:0005829">
    <property type="term" value="C:cytosol"/>
    <property type="evidence" value="ECO:0007669"/>
    <property type="project" value="TreeGrafter"/>
</dbReference>
<organism evidence="3 4">
    <name type="scientific">Oceanobacillus zhaokaii</name>
    <dbReference type="NCBI Taxonomy" id="2052660"/>
    <lineage>
        <taxon>Bacteria</taxon>
        <taxon>Bacillati</taxon>
        <taxon>Bacillota</taxon>
        <taxon>Bacilli</taxon>
        <taxon>Bacillales</taxon>
        <taxon>Bacillaceae</taxon>
        <taxon>Oceanobacillus</taxon>
    </lineage>
</organism>
<protein>
    <submittedName>
        <fullName evidence="3">NADPH-dependent FMN reductase</fullName>
    </submittedName>
</protein>
<feature type="domain" description="NADPH-dependent FMN reductase-like" evidence="2">
    <location>
        <begin position="1"/>
        <end position="147"/>
    </location>
</feature>
<evidence type="ECO:0000259" key="2">
    <source>
        <dbReference type="Pfam" id="PF03358"/>
    </source>
</evidence>
<dbReference type="Pfam" id="PF03358">
    <property type="entry name" value="FMN_red"/>
    <property type="match status" value="1"/>
</dbReference>
<dbReference type="EMBL" id="CP024848">
    <property type="protein sequence ID" value="AXI10988.1"/>
    <property type="molecule type" value="Genomic_DNA"/>
</dbReference>
<evidence type="ECO:0000313" key="4">
    <source>
        <dbReference type="Proteomes" id="UP000253908"/>
    </source>
</evidence>
<evidence type="ECO:0000313" key="3">
    <source>
        <dbReference type="EMBL" id="AXI10988.1"/>
    </source>
</evidence>
<dbReference type="GO" id="GO:0016491">
    <property type="term" value="F:oxidoreductase activity"/>
    <property type="evidence" value="ECO:0007669"/>
    <property type="project" value="InterPro"/>
</dbReference>
<dbReference type="InterPro" id="IPR029039">
    <property type="entry name" value="Flavoprotein-like_sf"/>
</dbReference>